<evidence type="ECO:0000313" key="13">
    <source>
        <dbReference type="Proteomes" id="UP000292373"/>
    </source>
</evidence>
<keyword evidence="4 9" id="KW-0808">Transferase</keyword>
<keyword evidence="13" id="KW-1185">Reference proteome</keyword>
<dbReference type="InterPro" id="IPR013750">
    <property type="entry name" value="GHMP_kinase_C_dom"/>
</dbReference>
<evidence type="ECO:0000256" key="9">
    <source>
        <dbReference type="HAMAP-Rule" id="MF_00061"/>
    </source>
</evidence>
<dbReference type="InterPro" id="IPR004424">
    <property type="entry name" value="IspE"/>
</dbReference>
<evidence type="ECO:0000256" key="8">
    <source>
        <dbReference type="ARBA" id="ARBA00032554"/>
    </source>
</evidence>
<comment type="caution">
    <text evidence="12">The sequence shown here is derived from an EMBL/GenBank/DDBJ whole genome shotgun (WGS) entry which is preliminary data.</text>
</comment>
<gene>
    <name evidence="9" type="primary">ispE</name>
    <name evidence="12" type="ORF">ET989_13095</name>
</gene>
<evidence type="ECO:0000259" key="10">
    <source>
        <dbReference type="Pfam" id="PF00288"/>
    </source>
</evidence>
<feature type="domain" description="GHMP kinase C-terminal" evidence="11">
    <location>
        <begin position="216"/>
        <end position="283"/>
    </location>
</feature>
<keyword evidence="7 9" id="KW-0067">ATP-binding</keyword>
<dbReference type="InterPro" id="IPR036554">
    <property type="entry name" value="GHMP_kinase_C_sf"/>
</dbReference>
<dbReference type="Gene3D" id="3.30.230.10">
    <property type="match status" value="1"/>
</dbReference>
<evidence type="ECO:0000256" key="2">
    <source>
        <dbReference type="ARBA" id="ARBA00012052"/>
    </source>
</evidence>
<feature type="domain" description="GHMP kinase N-terminal" evidence="10">
    <location>
        <begin position="77"/>
        <end position="156"/>
    </location>
</feature>
<dbReference type="EMBL" id="SDMQ01000016">
    <property type="protein sequence ID" value="TBT82894.1"/>
    <property type="molecule type" value="Genomic_DNA"/>
</dbReference>
<dbReference type="PIRSF" id="PIRSF010376">
    <property type="entry name" value="IspE"/>
    <property type="match status" value="1"/>
</dbReference>
<feature type="active site" evidence="9">
    <location>
        <position position="149"/>
    </location>
</feature>
<dbReference type="GO" id="GO:0019288">
    <property type="term" value="P:isopentenyl diphosphate biosynthetic process, methylerythritol 4-phosphate pathway"/>
    <property type="evidence" value="ECO:0007669"/>
    <property type="project" value="UniProtKB-UniRule"/>
</dbReference>
<dbReference type="Pfam" id="PF08544">
    <property type="entry name" value="GHMP_kinases_C"/>
    <property type="match status" value="1"/>
</dbReference>
<dbReference type="AlphaFoldDB" id="A0A4Q9KBX6"/>
<comment type="similarity">
    <text evidence="1 9">Belongs to the GHMP kinase family. IspE subfamily.</text>
</comment>
<dbReference type="NCBIfam" id="NF002870">
    <property type="entry name" value="PRK03188.1"/>
    <property type="match status" value="1"/>
</dbReference>
<evidence type="ECO:0000313" key="12">
    <source>
        <dbReference type="EMBL" id="TBT82894.1"/>
    </source>
</evidence>
<dbReference type="SUPFAM" id="SSF55060">
    <property type="entry name" value="GHMP Kinase, C-terminal domain"/>
    <property type="match status" value="1"/>
</dbReference>
<dbReference type="HAMAP" id="MF_00061">
    <property type="entry name" value="IspE"/>
    <property type="match status" value="1"/>
</dbReference>
<feature type="active site" evidence="9">
    <location>
        <position position="18"/>
    </location>
</feature>
<dbReference type="GO" id="GO:0016114">
    <property type="term" value="P:terpenoid biosynthetic process"/>
    <property type="evidence" value="ECO:0007669"/>
    <property type="project" value="UniProtKB-UniRule"/>
</dbReference>
<evidence type="ECO:0000256" key="3">
    <source>
        <dbReference type="ARBA" id="ARBA00017473"/>
    </source>
</evidence>
<dbReference type="InterPro" id="IPR020568">
    <property type="entry name" value="Ribosomal_Su5_D2-typ_SF"/>
</dbReference>
<dbReference type="SUPFAM" id="SSF54211">
    <property type="entry name" value="Ribosomal protein S5 domain 2-like"/>
    <property type="match status" value="1"/>
</dbReference>
<dbReference type="Proteomes" id="UP000292373">
    <property type="component" value="Unassembled WGS sequence"/>
</dbReference>
<dbReference type="InterPro" id="IPR014721">
    <property type="entry name" value="Ribsml_uS5_D2-typ_fold_subgr"/>
</dbReference>
<dbReference type="GO" id="GO:0050515">
    <property type="term" value="F:4-(cytidine 5'-diphospho)-2-C-methyl-D-erythritol kinase activity"/>
    <property type="evidence" value="ECO:0007669"/>
    <property type="project" value="UniProtKB-UniRule"/>
</dbReference>
<feature type="binding site" evidence="9">
    <location>
        <begin position="107"/>
        <end position="117"/>
    </location>
    <ligand>
        <name>ATP</name>
        <dbReference type="ChEBI" id="CHEBI:30616"/>
    </ligand>
</feature>
<evidence type="ECO:0000256" key="1">
    <source>
        <dbReference type="ARBA" id="ARBA00009684"/>
    </source>
</evidence>
<comment type="catalytic activity">
    <reaction evidence="9">
        <text>4-CDP-2-C-methyl-D-erythritol + ATP = 4-CDP-2-C-methyl-D-erythritol 2-phosphate + ADP + H(+)</text>
        <dbReference type="Rhea" id="RHEA:18437"/>
        <dbReference type="ChEBI" id="CHEBI:15378"/>
        <dbReference type="ChEBI" id="CHEBI:30616"/>
        <dbReference type="ChEBI" id="CHEBI:57823"/>
        <dbReference type="ChEBI" id="CHEBI:57919"/>
        <dbReference type="ChEBI" id="CHEBI:456216"/>
        <dbReference type="EC" id="2.7.1.148"/>
    </reaction>
</comment>
<dbReference type="PANTHER" id="PTHR43527">
    <property type="entry name" value="4-DIPHOSPHOCYTIDYL-2-C-METHYL-D-ERYTHRITOL KINASE, CHLOROPLASTIC"/>
    <property type="match status" value="1"/>
</dbReference>
<dbReference type="RefSeq" id="WP_131169717.1">
    <property type="nucleotide sequence ID" value="NZ_SDMQ01000016.1"/>
</dbReference>
<dbReference type="NCBIfam" id="TIGR00154">
    <property type="entry name" value="ispE"/>
    <property type="match status" value="1"/>
</dbReference>
<dbReference type="InterPro" id="IPR006204">
    <property type="entry name" value="GHMP_kinase_N_dom"/>
</dbReference>
<comment type="pathway">
    <text evidence="9">Isoprenoid biosynthesis; isopentenyl diphosphate biosynthesis via DXP pathway; isopentenyl diphosphate from 1-deoxy-D-xylulose 5-phosphate: step 3/6.</text>
</comment>
<evidence type="ECO:0000256" key="6">
    <source>
        <dbReference type="ARBA" id="ARBA00022777"/>
    </source>
</evidence>
<proteinExistence type="inferred from homology"/>
<keyword evidence="9" id="KW-0414">Isoprene biosynthesis</keyword>
<keyword evidence="5 9" id="KW-0547">Nucleotide-binding</keyword>
<dbReference type="EC" id="2.7.1.148" evidence="2 9"/>
<protein>
    <recommendedName>
        <fullName evidence="3 9">4-diphosphocytidyl-2-C-methyl-D-erythritol kinase</fullName>
        <shortName evidence="9">CMK</shortName>
        <ecNumber evidence="2 9">2.7.1.148</ecNumber>
    </recommendedName>
    <alternativeName>
        <fullName evidence="8 9">4-(cytidine-5'-diphospho)-2-C-methyl-D-erythritol kinase</fullName>
    </alternativeName>
</protein>
<keyword evidence="6 9" id="KW-0418">Kinase</keyword>
<organism evidence="12 13">
    <name type="scientific">Propioniciclava sinopodophylli</name>
    <dbReference type="NCBI Taxonomy" id="1837344"/>
    <lineage>
        <taxon>Bacteria</taxon>
        <taxon>Bacillati</taxon>
        <taxon>Actinomycetota</taxon>
        <taxon>Actinomycetes</taxon>
        <taxon>Propionibacteriales</taxon>
        <taxon>Propionibacteriaceae</taxon>
        <taxon>Propioniciclava</taxon>
    </lineage>
</organism>
<dbReference type="GO" id="GO:0005524">
    <property type="term" value="F:ATP binding"/>
    <property type="evidence" value="ECO:0007669"/>
    <property type="project" value="UniProtKB-UniRule"/>
</dbReference>
<accession>A0A4Q9KBX6</accession>
<dbReference type="OrthoDB" id="3173073at2"/>
<dbReference type="UniPathway" id="UPA00056">
    <property type="reaction ID" value="UER00094"/>
</dbReference>
<dbReference type="PANTHER" id="PTHR43527:SF2">
    <property type="entry name" value="4-DIPHOSPHOCYTIDYL-2-C-METHYL-D-ERYTHRITOL KINASE, CHLOROPLASTIC"/>
    <property type="match status" value="1"/>
</dbReference>
<evidence type="ECO:0000259" key="11">
    <source>
        <dbReference type="Pfam" id="PF08544"/>
    </source>
</evidence>
<name>A0A4Q9KBX6_9ACTN</name>
<evidence type="ECO:0000256" key="4">
    <source>
        <dbReference type="ARBA" id="ARBA00022679"/>
    </source>
</evidence>
<evidence type="ECO:0000256" key="7">
    <source>
        <dbReference type="ARBA" id="ARBA00022840"/>
    </source>
</evidence>
<comment type="function">
    <text evidence="9">Catalyzes the phosphorylation of the position 2 hydroxy group of 4-diphosphocytidyl-2C-methyl-D-erythritol.</text>
</comment>
<dbReference type="Pfam" id="PF00288">
    <property type="entry name" value="GHMP_kinases_N"/>
    <property type="match status" value="1"/>
</dbReference>
<reference evidence="12 13" key="1">
    <citation type="submission" date="2019-01" db="EMBL/GenBank/DDBJ databases">
        <title>Lactibacter flavus gen. nov., sp. nov., a novel bacterium of the family Propionibacteriaceae isolated from raw milk and dairy products.</title>
        <authorList>
            <person name="Huptas C."/>
            <person name="Wenning M."/>
            <person name="Breitenwieser F."/>
            <person name="Doll E."/>
            <person name="Von Neubeck M."/>
            <person name="Busse H.-J."/>
            <person name="Scherer S."/>
        </authorList>
    </citation>
    <scope>NUCLEOTIDE SEQUENCE [LARGE SCALE GENOMIC DNA]</scope>
    <source>
        <strain evidence="12 13">KCTC 33808</strain>
    </source>
</reference>
<dbReference type="Gene3D" id="3.30.70.890">
    <property type="entry name" value="GHMP kinase, C-terminal domain"/>
    <property type="match status" value="1"/>
</dbReference>
<evidence type="ECO:0000256" key="5">
    <source>
        <dbReference type="ARBA" id="ARBA00022741"/>
    </source>
</evidence>
<sequence length="310" mass="31653">MSASEAITDRVKVRAPGKVNLALRVGGVRPDGYHSLATVFQALSLFDDLGARPAPAGHYGIAVAGDQAHLVPADGSNLAVRAARLLAARHGGEQQFGVELVIRKTIPVTGGMAGGSANAAAALVACAALWGIDINPDELRELGAELGADVPFCLLGSTALGHGRGDDLVPVLSRGGYHWVLALPDVELSTPAVFRRFDELNPDADPTPPPVPPALLEGLASGDVRRVADNLVNDLEPAALSLHPHLGELLDAGREAGALAGIVSGSGPTCAFLAPHEDAAVRLSGTLSGLGLCRTVRRASGPVPGARQVA</sequence>